<dbReference type="AlphaFoldDB" id="A0A1T5B6G0"/>
<keyword evidence="1" id="KW-0472">Membrane</keyword>
<evidence type="ECO:0008006" key="4">
    <source>
        <dbReference type="Google" id="ProtNLM"/>
    </source>
</evidence>
<proteinExistence type="predicted"/>
<feature type="transmembrane region" description="Helical" evidence="1">
    <location>
        <begin position="79"/>
        <end position="98"/>
    </location>
</feature>
<gene>
    <name evidence="2" type="ORF">SAMN05661099_1351</name>
</gene>
<keyword evidence="1" id="KW-1133">Transmembrane helix</keyword>
<keyword evidence="3" id="KW-1185">Reference proteome</keyword>
<dbReference type="OrthoDB" id="1437499at2"/>
<evidence type="ECO:0000256" key="1">
    <source>
        <dbReference type="SAM" id="Phobius"/>
    </source>
</evidence>
<accession>A0A1T5B6G0</accession>
<organism evidence="2 3">
    <name type="scientific">Daejeonella lutea</name>
    <dbReference type="NCBI Taxonomy" id="572036"/>
    <lineage>
        <taxon>Bacteria</taxon>
        <taxon>Pseudomonadati</taxon>
        <taxon>Bacteroidota</taxon>
        <taxon>Sphingobacteriia</taxon>
        <taxon>Sphingobacteriales</taxon>
        <taxon>Sphingobacteriaceae</taxon>
        <taxon>Daejeonella</taxon>
    </lineage>
</organism>
<name>A0A1T5B6G0_9SPHI</name>
<feature type="transmembrane region" description="Helical" evidence="1">
    <location>
        <begin position="49"/>
        <end position="67"/>
    </location>
</feature>
<protein>
    <recommendedName>
        <fullName evidence="4">DUF1761 domain-containing protein</fullName>
    </recommendedName>
</protein>
<feature type="transmembrane region" description="Helical" evidence="1">
    <location>
        <begin position="7"/>
        <end position="29"/>
    </location>
</feature>
<evidence type="ECO:0000313" key="2">
    <source>
        <dbReference type="EMBL" id="SKB42816.1"/>
    </source>
</evidence>
<dbReference type="Proteomes" id="UP000189981">
    <property type="component" value="Unassembled WGS sequence"/>
</dbReference>
<feature type="transmembrane region" description="Helical" evidence="1">
    <location>
        <begin position="110"/>
        <end position="131"/>
    </location>
</feature>
<evidence type="ECO:0000313" key="3">
    <source>
        <dbReference type="Proteomes" id="UP000189981"/>
    </source>
</evidence>
<sequence length="137" mass="14461">MNTKTLIAGIVAGIVAFFAGFLIYGLAMADYFVSAMPSYPGLLKDPGEIWAIGVGSLIWGILLAWLLNSANVITASRGASYAALAFFLYALGSGFIAFGQMNMYSIQDIFIDAICCALMMAPAGTVAGWMLGRPART</sequence>
<dbReference type="RefSeq" id="WP_079701837.1">
    <property type="nucleotide sequence ID" value="NZ_FUYR01000001.1"/>
</dbReference>
<dbReference type="EMBL" id="FUYR01000001">
    <property type="protein sequence ID" value="SKB42816.1"/>
    <property type="molecule type" value="Genomic_DNA"/>
</dbReference>
<keyword evidence="1" id="KW-0812">Transmembrane</keyword>
<reference evidence="3" key="1">
    <citation type="submission" date="2017-02" db="EMBL/GenBank/DDBJ databases">
        <authorList>
            <person name="Varghese N."/>
            <person name="Submissions S."/>
        </authorList>
    </citation>
    <scope>NUCLEOTIDE SEQUENCE [LARGE SCALE GENOMIC DNA]</scope>
    <source>
        <strain evidence="3">DSM 22385</strain>
    </source>
</reference>